<keyword evidence="7 15" id="KW-0548">Nucleotidyltransferase</keyword>
<comment type="function">
    <text evidence="1">Catalyzes the phosphorylation of riboflavin to FMN followed by the adenylation of FMN to FAD.</text>
</comment>
<dbReference type="PIRSF" id="PIRSF004491">
    <property type="entry name" value="FAD_Synth"/>
    <property type="match status" value="1"/>
</dbReference>
<dbReference type="SUPFAM" id="SSF82114">
    <property type="entry name" value="Riboflavin kinase-like"/>
    <property type="match status" value="1"/>
</dbReference>
<dbReference type="InterPro" id="IPR023465">
    <property type="entry name" value="Riboflavin_kinase_dom_sf"/>
</dbReference>
<keyword evidence="8 15" id="KW-0547">Nucleotide-binding</keyword>
<evidence type="ECO:0000256" key="14">
    <source>
        <dbReference type="ARBA" id="ARBA00049494"/>
    </source>
</evidence>
<keyword evidence="11 15" id="KW-0067">ATP-binding</keyword>
<name>A0ABY4E9U0_VITST</name>
<dbReference type="GO" id="GO:0008531">
    <property type="term" value="F:riboflavin kinase activity"/>
    <property type="evidence" value="ECO:0007669"/>
    <property type="project" value="UniProtKB-EC"/>
</dbReference>
<comment type="catalytic activity">
    <reaction evidence="13 15">
        <text>riboflavin + ATP = FMN + ADP + H(+)</text>
        <dbReference type="Rhea" id="RHEA:14357"/>
        <dbReference type="ChEBI" id="CHEBI:15378"/>
        <dbReference type="ChEBI" id="CHEBI:30616"/>
        <dbReference type="ChEBI" id="CHEBI:57986"/>
        <dbReference type="ChEBI" id="CHEBI:58210"/>
        <dbReference type="ChEBI" id="CHEBI:456216"/>
        <dbReference type="EC" id="2.7.1.26"/>
    </reaction>
</comment>
<evidence type="ECO:0000256" key="2">
    <source>
        <dbReference type="ARBA" id="ARBA00004726"/>
    </source>
</evidence>
<evidence type="ECO:0000256" key="13">
    <source>
        <dbReference type="ARBA" id="ARBA00047880"/>
    </source>
</evidence>
<comment type="pathway">
    <text evidence="2 15">Cofactor biosynthesis; FAD biosynthesis; FAD from FMN: step 1/1.</text>
</comment>
<evidence type="ECO:0000256" key="1">
    <source>
        <dbReference type="ARBA" id="ARBA00002121"/>
    </source>
</evidence>
<evidence type="ECO:0000256" key="8">
    <source>
        <dbReference type="ARBA" id="ARBA00022741"/>
    </source>
</evidence>
<evidence type="ECO:0000256" key="10">
    <source>
        <dbReference type="ARBA" id="ARBA00022827"/>
    </source>
</evidence>
<keyword evidence="6 15" id="KW-0808">Transferase</keyword>
<keyword evidence="18" id="KW-1185">Reference proteome</keyword>
<feature type="domain" description="Riboflavin kinase" evidence="16">
    <location>
        <begin position="185"/>
        <end position="309"/>
    </location>
</feature>
<keyword evidence="4 15" id="KW-0285">Flavoprotein</keyword>
<keyword evidence="5 15" id="KW-0288">FMN</keyword>
<dbReference type="Gene3D" id="3.40.50.620">
    <property type="entry name" value="HUPs"/>
    <property type="match status" value="1"/>
</dbReference>
<evidence type="ECO:0000256" key="9">
    <source>
        <dbReference type="ARBA" id="ARBA00022777"/>
    </source>
</evidence>
<evidence type="ECO:0000256" key="6">
    <source>
        <dbReference type="ARBA" id="ARBA00022679"/>
    </source>
</evidence>
<evidence type="ECO:0000256" key="7">
    <source>
        <dbReference type="ARBA" id="ARBA00022695"/>
    </source>
</evidence>
<dbReference type="SUPFAM" id="SSF52374">
    <property type="entry name" value="Nucleotidylyl transferase"/>
    <property type="match status" value="1"/>
</dbReference>
<evidence type="ECO:0000256" key="12">
    <source>
        <dbReference type="ARBA" id="ARBA00023268"/>
    </source>
</evidence>
<dbReference type="EMBL" id="CP091512">
    <property type="protein sequence ID" value="UOO92014.1"/>
    <property type="molecule type" value="Genomic_DNA"/>
</dbReference>
<dbReference type="NCBIfam" id="NF004159">
    <property type="entry name" value="PRK05627.1-2"/>
    <property type="match status" value="1"/>
</dbReference>
<dbReference type="EC" id="2.7.1.26" evidence="15"/>
<evidence type="ECO:0000256" key="11">
    <source>
        <dbReference type="ARBA" id="ARBA00022840"/>
    </source>
</evidence>
<reference evidence="17" key="2">
    <citation type="journal article" date="2022" name="Res Sq">
        <title>Evolution of multicellular longitudinally dividing oral cavity symbionts (Neisseriaceae).</title>
        <authorList>
            <person name="Nyongesa S."/>
            <person name="Weber P."/>
            <person name="Bernet E."/>
            <person name="Pullido F."/>
            <person name="Nieckarz M."/>
            <person name="Delaby M."/>
            <person name="Nieves C."/>
            <person name="Viehboeck T."/>
            <person name="Krause N."/>
            <person name="Rivera-Millot A."/>
            <person name="Nakamura A."/>
            <person name="Vischer N."/>
            <person name="VanNieuwenhze M."/>
            <person name="Brun Y."/>
            <person name="Cava F."/>
            <person name="Bulgheresi S."/>
            <person name="Veyrier F."/>
        </authorList>
    </citation>
    <scope>NUCLEOTIDE SEQUENCE</scope>
    <source>
        <strain evidence="17">SAG 1488-6</strain>
    </source>
</reference>
<dbReference type="Pfam" id="PF06574">
    <property type="entry name" value="FAD_syn"/>
    <property type="match status" value="1"/>
</dbReference>
<dbReference type="NCBIfam" id="NF004163">
    <property type="entry name" value="PRK05627.1-6"/>
    <property type="match status" value="1"/>
</dbReference>
<keyword evidence="12" id="KW-0511">Multifunctional enzyme</keyword>
<dbReference type="RefSeq" id="WP_019959282.1">
    <property type="nucleotide sequence ID" value="NZ_CP091512.1"/>
</dbReference>
<comment type="pathway">
    <text evidence="3 15">Cofactor biosynthesis; FMN biosynthesis; FMN from riboflavin (ATP route): step 1/1.</text>
</comment>
<dbReference type="InterPro" id="IPR002606">
    <property type="entry name" value="Riboflavin_kinase_bac"/>
</dbReference>
<organism evidence="17 18">
    <name type="scientific">Vitreoscilla stercoraria</name>
    <dbReference type="NCBI Taxonomy" id="61"/>
    <lineage>
        <taxon>Bacteria</taxon>
        <taxon>Pseudomonadati</taxon>
        <taxon>Pseudomonadota</taxon>
        <taxon>Betaproteobacteria</taxon>
        <taxon>Neisseriales</taxon>
        <taxon>Neisseriaceae</taxon>
        <taxon>Vitreoscilla</taxon>
    </lineage>
</organism>
<dbReference type="PANTHER" id="PTHR22749">
    <property type="entry name" value="RIBOFLAVIN KINASE/FMN ADENYLYLTRANSFERASE"/>
    <property type="match status" value="1"/>
</dbReference>
<dbReference type="NCBIfam" id="TIGR00083">
    <property type="entry name" value="ribF"/>
    <property type="match status" value="1"/>
</dbReference>
<evidence type="ECO:0000259" key="16">
    <source>
        <dbReference type="SMART" id="SM00904"/>
    </source>
</evidence>
<dbReference type="GO" id="GO:0003919">
    <property type="term" value="F:FMN adenylyltransferase activity"/>
    <property type="evidence" value="ECO:0007669"/>
    <property type="project" value="UniProtKB-EC"/>
</dbReference>
<dbReference type="InterPro" id="IPR015865">
    <property type="entry name" value="Riboflavin_kinase_bac/euk"/>
</dbReference>
<comment type="similarity">
    <text evidence="15">Belongs to the ribF family.</text>
</comment>
<dbReference type="PANTHER" id="PTHR22749:SF6">
    <property type="entry name" value="RIBOFLAVIN KINASE"/>
    <property type="match status" value="1"/>
</dbReference>
<evidence type="ECO:0000313" key="18">
    <source>
        <dbReference type="Proteomes" id="UP000832034"/>
    </source>
</evidence>
<keyword evidence="9 15" id="KW-0418">Kinase</keyword>
<gene>
    <name evidence="17" type="primary">ribF</name>
    <name evidence="17" type="ORF">LVJ81_10320</name>
</gene>
<evidence type="ECO:0000313" key="17">
    <source>
        <dbReference type="EMBL" id="UOO92014.1"/>
    </source>
</evidence>
<dbReference type="SMART" id="SM00904">
    <property type="entry name" value="Flavokinase"/>
    <property type="match status" value="1"/>
</dbReference>
<dbReference type="InterPro" id="IPR014729">
    <property type="entry name" value="Rossmann-like_a/b/a_fold"/>
</dbReference>
<comment type="catalytic activity">
    <reaction evidence="14 15">
        <text>FMN + ATP + H(+) = FAD + diphosphate</text>
        <dbReference type="Rhea" id="RHEA:17237"/>
        <dbReference type="ChEBI" id="CHEBI:15378"/>
        <dbReference type="ChEBI" id="CHEBI:30616"/>
        <dbReference type="ChEBI" id="CHEBI:33019"/>
        <dbReference type="ChEBI" id="CHEBI:57692"/>
        <dbReference type="ChEBI" id="CHEBI:58210"/>
        <dbReference type="EC" id="2.7.7.2"/>
    </reaction>
</comment>
<dbReference type="Pfam" id="PF01687">
    <property type="entry name" value="Flavokinase"/>
    <property type="match status" value="1"/>
</dbReference>
<dbReference type="Gene3D" id="2.40.30.30">
    <property type="entry name" value="Riboflavin kinase-like"/>
    <property type="match status" value="1"/>
</dbReference>
<evidence type="ECO:0000256" key="15">
    <source>
        <dbReference type="PIRNR" id="PIRNR004491"/>
    </source>
</evidence>
<accession>A0ABY4E9U0</accession>
<evidence type="ECO:0000256" key="3">
    <source>
        <dbReference type="ARBA" id="ARBA00005201"/>
    </source>
</evidence>
<evidence type="ECO:0000256" key="5">
    <source>
        <dbReference type="ARBA" id="ARBA00022643"/>
    </source>
</evidence>
<protein>
    <recommendedName>
        <fullName evidence="15">Riboflavin biosynthesis protein</fullName>
    </recommendedName>
    <domain>
        <recommendedName>
            <fullName evidence="15">Riboflavin kinase</fullName>
            <ecNumber evidence="15">2.7.1.26</ecNumber>
        </recommendedName>
        <alternativeName>
            <fullName evidence="15">Flavokinase</fullName>
        </alternativeName>
    </domain>
    <domain>
        <recommendedName>
            <fullName evidence="15">FMN adenylyltransferase</fullName>
            <ecNumber evidence="15">2.7.7.2</ecNumber>
        </recommendedName>
        <alternativeName>
            <fullName evidence="15">FAD pyrophosphorylase</fullName>
        </alternativeName>
        <alternativeName>
            <fullName evidence="15">FAD synthase</fullName>
        </alternativeName>
    </domain>
</protein>
<dbReference type="EC" id="2.7.7.2" evidence="15"/>
<dbReference type="InterPro" id="IPR023468">
    <property type="entry name" value="Riboflavin_kinase"/>
</dbReference>
<dbReference type="InterPro" id="IPR015864">
    <property type="entry name" value="FAD_synthase"/>
</dbReference>
<dbReference type="CDD" id="cd02064">
    <property type="entry name" value="FAD_synthetase_N"/>
    <property type="match status" value="1"/>
</dbReference>
<dbReference type="Proteomes" id="UP000832034">
    <property type="component" value="Chromosome"/>
</dbReference>
<evidence type="ECO:0000256" key="4">
    <source>
        <dbReference type="ARBA" id="ARBA00022630"/>
    </source>
</evidence>
<proteinExistence type="inferred from homology"/>
<sequence>MRIWLGHTDAKLFQNGCALTIGNFDGVHLGHQHILSRLQNEADARGLPAVAMVFEPQPKEYFARQRQLALPPRLSPMRDKLRLMREHQPRLRGVNVRRFNSEFAAIDAQRFIDDVLIGQLNVKYLLVGDDFCFGAKRQGTFDLLQAQNAFVTENTSSVMVENTRASSTAVREALLKGRLDLAERLLGHPYQLTGKVKHGAKLGRTLGCPTANIHLPALSFPLSGVYVVEVTGNFGKRRGVASFGLNPTVTDSRNQKCEVHLFDWHESLYGQRLRVAFLHKLRDEAKFDSLEALQQKIHMDMSQAKAWTQA</sequence>
<reference evidence="17" key="1">
    <citation type="submission" date="2021-12" db="EMBL/GenBank/DDBJ databases">
        <authorList>
            <person name="Veyrier F.J."/>
        </authorList>
    </citation>
    <scope>NUCLEOTIDE SEQUENCE</scope>
    <source>
        <strain evidence="17">SAG 1488-6</strain>
    </source>
</reference>
<keyword evidence="10 15" id="KW-0274">FAD</keyword>